<evidence type="ECO:0000313" key="2">
    <source>
        <dbReference type="Proteomes" id="UP000661696"/>
    </source>
</evidence>
<proteinExistence type="predicted"/>
<protein>
    <submittedName>
        <fullName evidence="1">Uncharacterized protein</fullName>
    </submittedName>
</protein>
<sequence>MKIESNPIFYVCFCFIILFTNSCKAQEVENISKEVSIYFEKLKTKGIQACIDNDYELYKAAKQNKNKQVLDAVMGSCNGSVSHYGLYELDTKNLLSALYKNEDSDFIIVNMIGPVHNPVLYTKSTLTLSRKKNDKKIQIIRNHYQYDDTKKQYELIKDSSLPGFNLDEKMQLIEEYFYYNKNNSISDKKRDQPFKVCYAIARVDGKYLIKMLYDYTTEN</sequence>
<gene>
    <name evidence="1" type="ORF">JET18_16685</name>
</gene>
<name>A0ABS1QJL4_9FLAO</name>
<dbReference type="EMBL" id="JAELVM010000003">
    <property type="protein sequence ID" value="MBL1222491.1"/>
    <property type="molecule type" value="Genomic_DNA"/>
</dbReference>
<accession>A0ABS1QJL4</accession>
<dbReference type="RefSeq" id="WP_202092887.1">
    <property type="nucleotide sequence ID" value="NZ_JAELVM010000003.1"/>
</dbReference>
<reference evidence="1 2" key="1">
    <citation type="submission" date="2020-12" db="EMBL/GenBank/DDBJ databases">
        <title>Chryseobacterium endoalhailicus sp. nov., isolated from seed of leguminous plant.</title>
        <authorList>
            <person name="Zhang X."/>
        </authorList>
    </citation>
    <scope>NUCLEOTIDE SEQUENCE [LARGE SCALE GENOMIC DNA]</scope>
    <source>
        <strain evidence="1 2">L7</strain>
    </source>
</reference>
<evidence type="ECO:0000313" key="1">
    <source>
        <dbReference type="EMBL" id="MBL1222491.1"/>
    </source>
</evidence>
<comment type="caution">
    <text evidence="1">The sequence shown here is derived from an EMBL/GenBank/DDBJ whole genome shotgun (WGS) entry which is preliminary data.</text>
</comment>
<organism evidence="1 2">
    <name type="scientific">Chryseobacterium endalhagicum</name>
    <dbReference type="NCBI Taxonomy" id="2797638"/>
    <lineage>
        <taxon>Bacteria</taxon>
        <taxon>Pseudomonadati</taxon>
        <taxon>Bacteroidota</taxon>
        <taxon>Flavobacteriia</taxon>
        <taxon>Flavobacteriales</taxon>
        <taxon>Weeksellaceae</taxon>
        <taxon>Chryseobacterium group</taxon>
        <taxon>Chryseobacterium</taxon>
    </lineage>
</organism>
<keyword evidence="2" id="KW-1185">Reference proteome</keyword>
<dbReference type="Proteomes" id="UP000661696">
    <property type="component" value="Unassembled WGS sequence"/>
</dbReference>